<gene>
    <name evidence="1" type="ORF">BDM02DRAFT_3122808</name>
</gene>
<organism evidence="1 2">
    <name type="scientific">Thelephora ganbajun</name>
    <name type="common">Ganba fungus</name>
    <dbReference type="NCBI Taxonomy" id="370292"/>
    <lineage>
        <taxon>Eukaryota</taxon>
        <taxon>Fungi</taxon>
        <taxon>Dikarya</taxon>
        <taxon>Basidiomycota</taxon>
        <taxon>Agaricomycotina</taxon>
        <taxon>Agaricomycetes</taxon>
        <taxon>Thelephorales</taxon>
        <taxon>Thelephoraceae</taxon>
        <taxon>Thelephora</taxon>
    </lineage>
</organism>
<protein>
    <submittedName>
        <fullName evidence="1">Uncharacterized protein</fullName>
    </submittedName>
</protein>
<accession>A0ACB6Z2I2</accession>
<name>A0ACB6Z2I2_THEGA</name>
<keyword evidence="2" id="KW-1185">Reference proteome</keyword>
<comment type="caution">
    <text evidence="1">The sequence shown here is derived from an EMBL/GenBank/DDBJ whole genome shotgun (WGS) entry which is preliminary data.</text>
</comment>
<evidence type="ECO:0000313" key="2">
    <source>
        <dbReference type="Proteomes" id="UP000886501"/>
    </source>
</evidence>
<reference evidence="1" key="1">
    <citation type="submission" date="2019-10" db="EMBL/GenBank/DDBJ databases">
        <authorList>
            <consortium name="DOE Joint Genome Institute"/>
            <person name="Kuo A."/>
            <person name="Miyauchi S."/>
            <person name="Kiss E."/>
            <person name="Drula E."/>
            <person name="Kohler A."/>
            <person name="Sanchez-Garcia M."/>
            <person name="Andreopoulos B."/>
            <person name="Barry K.W."/>
            <person name="Bonito G."/>
            <person name="Buee M."/>
            <person name="Carver A."/>
            <person name="Chen C."/>
            <person name="Cichocki N."/>
            <person name="Clum A."/>
            <person name="Culley D."/>
            <person name="Crous P.W."/>
            <person name="Fauchery L."/>
            <person name="Girlanda M."/>
            <person name="Hayes R."/>
            <person name="Keri Z."/>
            <person name="Labutti K."/>
            <person name="Lipzen A."/>
            <person name="Lombard V."/>
            <person name="Magnuson J."/>
            <person name="Maillard F."/>
            <person name="Morin E."/>
            <person name="Murat C."/>
            <person name="Nolan M."/>
            <person name="Ohm R."/>
            <person name="Pangilinan J."/>
            <person name="Pereira M."/>
            <person name="Perotto S."/>
            <person name="Peter M."/>
            <person name="Riley R."/>
            <person name="Sitrit Y."/>
            <person name="Stielow B."/>
            <person name="Szollosi G."/>
            <person name="Zifcakova L."/>
            <person name="Stursova M."/>
            <person name="Spatafora J.W."/>
            <person name="Tedersoo L."/>
            <person name="Vaario L.-M."/>
            <person name="Yamada A."/>
            <person name="Yan M."/>
            <person name="Wang P."/>
            <person name="Xu J."/>
            <person name="Bruns T."/>
            <person name="Baldrian P."/>
            <person name="Vilgalys R."/>
            <person name="Henrissat B."/>
            <person name="Grigoriev I.V."/>
            <person name="Hibbett D."/>
            <person name="Nagy L.G."/>
            <person name="Martin F.M."/>
        </authorList>
    </citation>
    <scope>NUCLEOTIDE SEQUENCE</scope>
    <source>
        <strain evidence="1">P2</strain>
    </source>
</reference>
<sequence length="172" mass="19357">MGDALSAPVCSSTSLPAFPRILSPPSVVTKPCILPVKVHLFSSSFETTFHDAYIDHMPPINSDMRSMIHPNRSPDARIFRILQGHRPQPPHVRIRNRFRERSSEDGSEATQFVQAVSPTSKGERHWGSLVTNRTSRKKRTRRCSCPPSQSCPFPSTPRTTRCTPHTSLLRTE</sequence>
<proteinExistence type="predicted"/>
<dbReference type="EMBL" id="MU118178">
    <property type="protein sequence ID" value="KAF9643881.1"/>
    <property type="molecule type" value="Genomic_DNA"/>
</dbReference>
<evidence type="ECO:0000313" key="1">
    <source>
        <dbReference type="EMBL" id="KAF9643881.1"/>
    </source>
</evidence>
<reference evidence="1" key="2">
    <citation type="journal article" date="2020" name="Nat. Commun.">
        <title>Large-scale genome sequencing of mycorrhizal fungi provides insights into the early evolution of symbiotic traits.</title>
        <authorList>
            <person name="Miyauchi S."/>
            <person name="Kiss E."/>
            <person name="Kuo A."/>
            <person name="Drula E."/>
            <person name="Kohler A."/>
            <person name="Sanchez-Garcia M."/>
            <person name="Morin E."/>
            <person name="Andreopoulos B."/>
            <person name="Barry K.W."/>
            <person name="Bonito G."/>
            <person name="Buee M."/>
            <person name="Carver A."/>
            <person name="Chen C."/>
            <person name="Cichocki N."/>
            <person name="Clum A."/>
            <person name="Culley D."/>
            <person name="Crous P.W."/>
            <person name="Fauchery L."/>
            <person name="Girlanda M."/>
            <person name="Hayes R.D."/>
            <person name="Keri Z."/>
            <person name="LaButti K."/>
            <person name="Lipzen A."/>
            <person name="Lombard V."/>
            <person name="Magnuson J."/>
            <person name="Maillard F."/>
            <person name="Murat C."/>
            <person name="Nolan M."/>
            <person name="Ohm R.A."/>
            <person name="Pangilinan J."/>
            <person name="Pereira M.F."/>
            <person name="Perotto S."/>
            <person name="Peter M."/>
            <person name="Pfister S."/>
            <person name="Riley R."/>
            <person name="Sitrit Y."/>
            <person name="Stielow J.B."/>
            <person name="Szollosi G."/>
            <person name="Zifcakova L."/>
            <person name="Stursova M."/>
            <person name="Spatafora J.W."/>
            <person name="Tedersoo L."/>
            <person name="Vaario L.M."/>
            <person name="Yamada A."/>
            <person name="Yan M."/>
            <person name="Wang P."/>
            <person name="Xu J."/>
            <person name="Bruns T."/>
            <person name="Baldrian P."/>
            <person name="Vilgalys R."/>
            <person name="Dunand C."/>
            <person name="Henrissat B."/>
            <person name="Grigoriev I.V."/>
            <person name="Hibbett D."/>
            <person name="Nagy L.G."/>
            <person name="Martin F.M."/>
        </authorList>
    </citation>
    <scope>NUCLEOTIDE SEQUENCE</scope>
    <source>
        <strain evidence="1">P2</strain>
    </source>
</reference>
<dbReference type="Proteomes" id="UP000886501">
    <property type="component" value="Unassembled WGS sequence"/>
</dbReference>